<evidence type="ECO:0000313" key="3">
    <source>
        <dbReference type="Proteomes" id="UP000236743"/>
    </source>
</evidence>
<feature type="region of interest" description="Disordered" evidence="1">
    <location>
        <begin position="1"/>
        <end position="20"/>
    </location>
</feature>
<name>A0A1H6DDL3_9HYPH</name>
<dbReference type="PROSITE" id="PS51318">
    <property type="entry name" value="TAT"/>
    <property type="match status" value="1"/>
</dbReference>
<evidence type="ECO:0000313" key="2">
    <source>
        <dbReference type="EMBL" id="SEG83350.1"/>
    </source>
</evidence>
<dbReference type="InterPro" id="IPR006311">
    <property type="entry name" value="TAT_signal"/>
</dbReference>
<organism evidence="2 3">
    <name type="scientific">Bosea lathyri</name>
    <dbReference type="NCBI Taxonomy" id="1036778"/>
    <lineage>
        <taxon>Bacteria</taxon>
        <taxon>Pseudomonadati</taxon>
        <taxon>Pseudomonadota</taxon>
        <taxon>Alphaproteobacteria</taxon>
        <taxon>Hyphomicrobiales</taxon>
        <taxon>Boseaceae</taxon>
        <taxon>Bosea</taxon>
    </lineage>
</organism>
<sequence>MTTARKTTAGNTTAGKTAFRRPTRRNALAAALAGAILAVSPLASLPALAQAAVVGAIRVDVSRLVEQGWGPNAAAIKAGLERELALALGPAFRRGAGPLLFVKVNGIFMPSYAGGGGGGRFGGGGGSNDSFDSVATLIGPDNRVLATYPILSSLSSGYSGAWYLPDIDQRRINALIQTNAAWIKRYVVG</sequence>
<accession>A0A1H6DDL3</accession>
<evidence type="ECO:0000256" key="1">
    <source>
        <dbReference type="SAM" id="MobiDB-lite"/>
    </source>
</evidence>
<dbReference type="RefSeq" id="WP_103875782.1">
    <property type="nucleotide sequence ID" value="NZ_FNUY01000022.1"/>
</dbReference>
<gene>
    <name evidence="2" type="ORF">SAMN04488115_12250</name>
</gene>
<protein>
    <submittedName>
        <fullName evidence="2">Uncharacterized protein</fullName>
    </submittedName>
</protein>
<feature type="compositionally biased region" description="Low complexity" evidence="1">
    <location>
        <begin position="1"/>
        <end position="17"/>
    </location>
</feature>
<dbReference type="EMBL" id="FNUY01000022">
    <property type="protein sequence ID" value="SEG83350.1"/>
    <property type="molecule type" value="Genomic_DNA"/>
</dbReference>
<reference evidence="2 3" key="1">
    <citation type="submission" date="2016-10" db="EMBL/GenBank/DDBJ databases">
        <authorList>
            <person name="de Groot N.N."/>
        </authorList>
    </citation>
    <scope>NUCLEOTIDE SEQUENCE [LARGE SCALE GENOMIC DNA]</scope>
    <source>
        <strain evidence="2 3">DSM 26656</strain>
    </source>
</reference>
<proteinExistence type="predicted"/>
<keyword evidence="3" id="KW-1185">Reference proteome</keyword>
<dbReference type="OrthoDB" id="8159918at2"/>
<dbReference type="AlphaFoldDB" id="A0A1H6DDL3"/>
<dbReference type="Proteomes" id="UP000236743">
    <property type="component" value="Unassembled WGS sequence"/>
</dbReference>